<dbReference type="GO" id="GO:0000398">
    <property type="term" value="P:mRNA splicing, via spliceosome"/>
    <property type="evidence" value="ECO:0007669"/>
    <property type="project" value="TreeGrafter"/>
</dbReference>
<feature type="non-terminal residue" evidence="1">
    <location>
        <position position="1"/>
    </location>
</feature>
<accession>A0A146K1E2</accession>
<feature type="non-terminal residue" evidence="1">
    <location>
        <position position="121"/>
    </location>
</feature>
<organism evidence="1">
    <name type="scientific">Trepomonas sp. PC1</name>
    <dbReference type="NCBI Taxonomy" id="1076344"/>
    <lineage>
        <taxon>Eukaryota</taxon>
        <taxon>Metamonada</taxon>
        <taxon>Diplomonadida</taxon>
        <taxon>Hexamitidae</taxon>
        <taxon>Hexamitinae</taxon>
        <taxon>Trepomonas</taxon>
    </lineage>
</organism>
<evidence type="ECO:0000313" key="1">
    <source>
        <dbReference type="EMBL" id="JAP90713.1"/>
    </source>
</evidence>
<sequence length="121" mass="13606">CILLGDLQTFFTEQDMFDSFLPKKYEKMGNFKDLVSGQIEFSCPTIAIGGNHEAPRVVWSLQKGGFLLKNLYYMGTSIVDFVSSGKKVTICGISGTSHSIKSFKPMLKPFLKQKFAHEEKQ</sequence>
<gene>
    <name evidence="1" type="ORF">TPC1_17901</name>
</gene>
<dbReference type="PANTHER" id="PTHR12849:SF0">
    <property type="entry name" value="LARIAT DEBRANCHING ENZYME"/>
    <property type="match status" value="1"/>
</dbReference>
<dbReference type="PANTHER" id="PTHR12849">
    <property type="entry name" value="RNA LARIAT DEBRANCHING ENZYME"/>
    <property type="match status" value="1"/>
</dbReference>
<dbReference type="GO" id="GO:0005634">
    <property type="term" value="C:nucleus"/>
    <property type="evidence" value="ECO:0007669"/>
    <property type="project" value="TreeGrafter"/>
</dbReference>
<proteinExistence type="predicted"/>
<dbReference type="GO" id="GO:0008419">
    <property type="term" value="F:RNA lariat debranching enzyme activity"/>
    <property type="evidence" value="ECO:0007669"/>
    <property type="project" value="TreeGrafter"/>
</dbReference>
<reference evidence="1" key="1">
    <citation type="submission" date="2015-07" db="EMBL/GenBank/DDBJ databases">
        <title>Adaptation to a free-living lifestyle via gene acquisitions in the diplomonad Trepomonas sp. PC1.</title>
        <authorList>
            <person name="Xu F."/>
            <person name="Jerlstrom-Hultqvist J."/>
            <person name="Kolisko M."/>
            <person name="Simpson A.G.B."/>
            <person name="Roger A.J."/>
            <person name="Svard S.G."/>
            <person name="Andersson J.O."/>
        </authorList>
    </citation>
    <scope>NUCLEOTIDE SEQUENCE</scope>
    <source>
        <strain evidence="1">PC1</strain>
    </source>
</reference>
<dbReference type="AlphaFoldDB" id="A0A146K1E2"/>
<name>A0A146K1E2_9EUKA</name>
<protein>
    <submittedName>
        <fullName evidence="1">Lariat debranching enzyme</fullName>
    </submittedName>
</protein>
<dbReference type="EMBL" id="GDID01005893">
    <property type="protein sequence ID" value="JAP90713.1"/>
    <property type="molecule type" value="Transcribed_RNA"/>
</dbReference>